<dbReference type="Proteomes" id="UP000054538">
    <property type="component" value="Unassembled WGS sequence"/>
</dbReference>
<accession>A0A0D0CTW1</accession>
<evidence type="ECO:0000313" key="2">
    <source>
        <dbReference type="EMBL" id="KIK78863.1"/>
    </source>
</evidence>
<reference evidence="3" key="2">
    <citation type="submission" date="2015-01" db="EMBL/GenBank/DDBJ databases">
        <title>Evolutionary Origins and Diversification of the Mycorrhizal Mutualists.</title>
        <authorList>
            <consortium name="DOE Joint Genome Institute"/>
            <consortium name="Mycorrhizal Genomics Consortium"/>
            <person name="Kohler A."/>
            <person name="Kuo A."/>
            <person name="Nagy L.G."/>
            <person name="Floudas D."/>
            <person name="Copeland A."/>
            <person name="Barry K.W."/>
            <person name="Cichocki N."/>
            <person name="Veneault-Fourrey C."/>
            <person name="LaButti K."/>
            <person name="Lindquist E.A."/>
            <person name="Lipzen A."/>
            <person name="Lundell T."/>
            <person name="Morin E."/>
            <person name="Murat C."/>
            <person name="Riley R."/>
            <person name="Ohm R."/>
            <person name="Sun H."/>
            <person name="Tunlid A."/>
            <person name="Henrissat B."/>
            <person name="Grigoriev I.V."/>
            <person name="Hibbett D.S."/>
            <person name="Martin F."/>
        </authorList>
    </citation>
    <scope>NUCLEOTIDE SEQUENCE [LARGE SCALE GENOMIC DNA]</scope>
    <source>
        <strain evidence="3">Ve08.2h10</strain>
    </source>
</reference>
<organism evidence="2 3">
    <name type="scientific">Paxillus rubicundulus Ve08.2h10</name>
    <dbReference type="NCBI Taxonomy" id="930991"/>
    <lineage>
        <taxon>Eukaryota</taxon>
        <taxon>Fungi</taxon>
        <taxon>Dikarya</taxon>
        <taxon>Basidiomycota</taxon>
        <taxon>Agaricomycotina</taxon>
        <taxon>Agaricomycetes</taxon>
        <taxon>Agaricomycetidae</taxon>
        <taxon>Boletales</taxon>
        <taxon>Paxilineae</taxon>
        <taxon>Paxillaceae</taxon>
        <taxon>Paxillus</taxon>
    </lineage>
</organism>
<protein>
    <submittedName>
        <fullName evidence="2">Unplaced genomic scaffold scaffold_1626, whole genome shotgun sequence</fullName>
    </submittedName>
</protein>
<dbReference type="AlphaFoldDB" id="A0A0D0CTW1"/>
<feature type="region of interest" description="Disordered" evidence="1">
    <location>
        <begin position="1"/>
        <end position="74"/>
    </location>
</feature>
<evidence type="ECO:0000256" key="1">
    <source>
        <dbReference type="SAM" id="MobiDB-lite"/>
    </source>
</evidence>
<reference evidence="2 3" key="1">
    <citation type="submission" date="2014-04" db="EMBL/GenBank/DDBJ databases">
        <authorList>
            <consortium name="DOE Joint Genome Institute"/>
            <person name="Kuo A."/>
            <person name="Kohler A."/>
            <person name="Jargeat P."/>
            <person name="Nagy L.G."/>
            <person name="Floudas D."/>
            <person name="Copeland A."/>
            <person name="Barry K.W."/>
            <person name="Cichocki N."/>
            <person name="Veneault-Fourrey C."/>
            <person name="LaButti K."/>
            <person name="Lindquist E.A."/>
            <person name="Lipzen A."/>
            <person name="Lundell T."/>
            <person name="Morin E."/>
            <person name="Murat C."/>
            <person name="Sun H."/>
            <person name="Tunlid A."/>
            <person name="Henrissat B."/>
            <person name="Grigoriev I.V."/>
            <person name="Hibbett D.S."/>
            <person name="Martin F."/>
            <person name="Nordberg H.P."/>
            <person name="Cantor M.N."/>
            <person name="Hua S.X."/>
        </authorList>
    </citation>
    <scope>NUCLEOTIDE SEQUENCE [LARGE SCALE GENOMIC DNA]</scope>
    <source>
        <strain evidence="2 3">Ve08.2h10</strain>
    </source>
</reference>
<evidence type="ECO:0000313" key="3">
    <source>
        <dbReference type="Proteomes" id="UP000054538"/>
    </source>
</evidence>
<keyword evidence="3" id="KW-1185">Reference proteome</keyword>
<dbReference type="OrthoDB" id="2708284at2759"/>
<dbReference type="InParanoid" id="A0A0D0CTW1"/>
<dbReference type="EMBL" id="KN826448">
    <property type="protein sequence ID" value="KIK78863.1"/>
    <property type="molecule type" value="Genomic_DNA"/>
</dbReference>
<dbReference type="HOGENOM" id="CLU_2688505_0_0_1"/>
<sequence>MDPSSQKEPCRINSDPAISKVDPTCRKRTHGLQNYLSPRKWTRRLRNGPSTSQIDLSPHVASYTTSLSRNQTQR</sequence>
<name>A0A0D0CTW1_9AGAM</name>
<feature type="compositionally biased region" description="Polar residues" evidence="1">
    <location>
        <begin position="62"/>
        <end position="74"/>
    </location>
</feature>
<proteinExistence type="predicted"/>
<gene>
    <name evidence="2" type="ORF">PAXRUDRAFT_834409</name>
</gene>